<protein>
    <submittedName>
        <fullName evidence="1">Uncharacterized protein</fullName>
    </submittedName>
</protein>
<evidence type="ECO:0000313" key="1">
    <source>
        <dbReference type="EMBL" id="ROL48722.1"/>
    </source>
</evidence>
<proteinExistence type="predicted"/>
<sequence>MSHAETTLTPSALVAIITSPATGVAQLGKGHLVGLGTGSKSDFCRFVAHEIWREGEKRQRIWRKRGREGGKRDHVRSQEMLEGKNLAIFLQLPLQ</sequence>
<gene>
    <name evidence="1" type="ORF">DPX16_7658</name>
</gene>
<dbReference type="Proteomes" id="UP000281406">
    <property type="component" value="Unassembled WGS sequence"/>
</dbReference>
<comment type="caution">
    <text evidence="1">The sequence shown here is derived from an EMBL/GenBank/DDBJ whole genome shotgun (WGS) entry which is preliminary data.</text>
</comment>
<reference evidence="1 2" key="1">
    <citation type="submission" date="2018-10" db="EMBL/GenBank/DDBJ databases">
        <title>Genome assembly for a Yunnan-Guizhou Plateau 3E fish, Anabarilius grahami (Regan), and its evolutionary and genetic applications.</title>
        <authorList>
            <person name="Jiang W."/>
        </authorList>
    </citation>
    <scope>NUCLEOTIDE SEQUENCE [LARGE SCALE GENOMIC DNA]</scope>
    <source>
        <strain evidence="1">AG-KIZ</strain>
        <tissue evidence="1">Muscle</tissue>
    </source>
</reference>
<dbReference type="AlphaFoldDB" id="A0A3N0YR97"/>
<accession>A0A3N0YR97</accession>
<organism evidence="1 2">
    <name type="scientific">Anabarilius grahami</name>
    <name type="common">Kanglang fish</name>
    <name type="synonym">Barilius grahami</name>
    <dbReference type="NCBI Taxonomy" id="495550"/>
    <lineage>
        <taxon>Eukaryota</taxon>
        <taxon>Metazoa</taxon>
        <taxon>Chordata</taxon>
        <taxon>Craniata</taxon>
        <taxon>Vertebrata</taxon>
        <taxon>Euteleostomi</taxon>
        <taxon>Actinopterygii</taxon>
        <taxon>Neopterygii</taxon>
        <taxon>Teleostei</taxon>
        <taxon>Ostariophysi</taxon>
        <taxon>Cypriniformes</taxon>
        <taxon>Xenocyprididae</taxon>
        <taxon>Xenocypridinae</taxon>
        <taxon>Xenocypridinae incertae sedis</taxon>
        <taxon>Anabarilius</taxon>
    </lineage>
</organism>
<dbReference type="EMBL" id="RJVU01028973">
    <property type="protein sequence ID" value="ROL48722.1"/>
    <property type="molecule type" value="Genomic_DNA"/>
</dbReference>
<keyword evidence="2" id="KW-1185">Reference proteome</keyword>
<name>A0A3N0YR97_ANAGA</name>
<evidence type="ECO:0000313" key="2">
    <source>
        <dbReference type="Proteomes" id="UP000281406"/>
    </source>
</evidence>